<dbReference type="PANTHER" id="PTHR32208">
    <property type="entry name" value="SECRETED PROTEIN-RELATED"/>
    <property type="match status" value="1"/>
</dbReference>
<evidence type="ECO:0000259" key="3">
    <source>
        <dbReference type="Pfam" id="PF09118"/>
    </source>
</evidence>
<dbReference type="InterPro" id="IPR009880">
    <property type="entry name" value="Glyoxal_oxidase_N"/>
</dbReference>
<dbReference type="InterPro" id="IPR011043">
    <property type="entry name" value="Gal_Oxase/kelch_b-propeller"/>
</dbReference>
<accession>A0A7N0VMC3</accession>
<feature type="domain" description="Galactose oxidase-like Early set" evidence="3">
    <location>
        <begin position="466"/>
        <end position="565"/>
    </location>
</feature>
<evidence type="ECO:0000313" key="4">
    <source>
        <dbReference type="EnsemblPlants" id="Kaladp1319s0030.1.v1.1.CDS.1"/>
    </source>
</evidence>
<keyword evidence="5" id="KW-1185">Reference proteome</keyword>
<reference evidence="4" key="1">
    <citation type="submission" date="2021-01" db="UniProtKB">
        <authorList>
            <consortium name="EnsemblPlants"/>
        </authorList>
    </citation>
    <scope>IDENTIFICATION</scope>
</reference>
<proteinExistence type="predicted"/>
<dbReference type="SUPFAM" id="SSF81296">
    <property type="entry name" value="E set domains"/>
    <property type="match status" value="1"/>
</dbReference>
<dbReference type="InterPro" id="IPR014756">
    <property type="entry name" value="Ig_E-set"/>
</dbReference>
<name>A0A7N0VMC3_KALFE</name>
<sequence>MESRIQYFLFTSILIIIILPITARSSVLLDSLQSLPLAFKTGRWALLQESLGISAMHVQLLHNGKVIMFDRTDFGTSNISLPQGKCRYNDDAIGKDCSAHSILYDVATNTYRPLMVQTDSFCSSGSIDADGTLIQTGGYRKGDRIIRKFSPCDDESCDWEEQQQSLAQRRWYATNHILPDNRIIIVGGRATFTYEFYPKAAQNSTLETYYLPFLRETRDGKEENNLYPFVYLLPDGNLFIFANNRSISFDYKANRIAREYPVIPGERRTYPLTGSSVLLPIHLAGIRAGGQKLPQAEVLICGGSVPGAYFKARDRNFVTASSTCGRLRVTDPDPKWVMEEMPMPRLMPDMLLLPTGDVLIINGVKSGAAGWERGRDPVQTPLLYRASDGNTERRFRSMADSQTPRLYHSVAALVPDGRVLVGGSNPHVKYDFNDTMFPTDLSLEAFYPPYLAPIHRLVRPRDLAVVASNNVVSYEQVFSVTFSVSYYKPLSGISVNIIQPPFVTHSFGMNQRMVVLEVLETAPVSSSTYKVSVRGPTTVNVAPHGYYLLFVVHDGIPSTGVWIKVVG</sequence>
<dbReference type="PANTHER" id="PTHR32208:SF71">
    <property type="entry name" value="GLYOXAL OXIDASE-RELATED PROTEIN"/>
    <property type="match status" value="1"/>
</dbReference>
<keyword evidence="1" id="KW-0732">Signal</keyword>
<dbReference type="InterPro" id="IPR015202">
    <property type="entry name" value="GO-like_E_set"/>
</dbReference>
<dbReference type="SUPFAM" id="SSF50965">
    <property type="entry name" value="Galactose oxidase, central domain"/>
    <property type="match status" value="1"/>
</dbReference>
<evidence type="ECO:0008006" key="6">
    <source>
        <dbReference type="Google" id="ProtNLM"/>
    </source>
</evidence>
<dbReference type="Pfam" id="PF07250">
    <property type="entry name" value="Glyoxal_oxid_N"/>
    <property type="match status" value="1"/>
</dbReference>
<dbReference type="Pfam" id="PF09118">
    <property type="entry name" value="GO-like_E_set"/>
    <property type="match status" value="1"/>
</dbReference>
<dbReference type="Gramene" id="Kaladp1319s0030.1.v1.1">
    <property type="protein sequence ID" value="Kaladp1319s0030.1.v1.1.CDS.1"/>
    <property type="gene ID" value="Kaladp1319s0030.v1.1"/>
</dbReference>
<dbReference type="EnsemblPlants" id="Kaladp1319s0030.1.v1.1">
    <property type="protein sequence ID" value="Kaladp1319s0030.1.v1.1.CDS.1"/>
    <property type="gene ID" value="Kaladp1319s0030.v1.1"/>
</dbReference>
<dbReference type="InterPro" id="IPR013783">
    <property type="entry name" value="Ig-like_fold"/>
</dbReference>
<organism evidence="4 5">
    <name type="scientific">Kalanchoe fedtschenkoi</name>
    <name type="common">Lavender scallops</name>
    <name type="synonym">South American air plant</name>
    <dbReference type="NCBI Taxonomy" id="63787"/>
    <lineage>
        <taxon>Eukaryota</taxon>
        <taxon>Viridiplantae</taxon>
        <taxon>Streptophyta</taxon>
        <taxon>Embryophyta</taxon>
        <taxon>Tracheophyta</taxon>
        <taxon>Spermatophyta</taxon>
        <taxon>Magnoliopsida</taxon>
        <taxon>eudicotyledons</taxon>
        <taxon>Gunneridae</taxon>
        <taxon>Pentapetalae</taxon>
        <taxon>Saxifragales</taxon>
        <taxon>Crassulaceae</taxon>
        <taxon>Kalanchoe</taxon>
    </lineage>
</organism>
<evidence type="ECO:0000259" key="2">
    <source>
        <dbReference type="Pfam" id="PF07250"/>
    </source>
</evidence>
<protein>
    <recommendedName>
        <fullName evidence="6">Glyoxal oxidase</fullName>
    </recommendedName>
</protein>
<evidence type="ECO:0000313" key="5">
    <source>
        <dbReference type="Proteomes" id="UP000594263"/>
    </source>
</evidence>
<evidence type="ECO:0000256" key="1">
    <source>
        <dbReference type="ARBA" id="ARBA00022729"/>
    </source>
</evidence>
<dbReference type="Gene3D" id="2.130.10.80">
    <property type="entry name" value="Galactose oxidase/kelch, beta-propeller"/>
    <property type="match status" value="1"/>
</dbReference>
<dbReference type="InterPro" id="IPR037293">
    <property type="entry name" value="Gal_Oxidase_central_sf"/>
</dbReference>
<dbReference type="CDD" id="cd02851">
    <property type="entry name" value="E_set_GO_C"/>
    <property type="match status" value="1"/>
</dbReference>
<dbReference type="Proteomes" id="UP000594263">
    <property type="component" value="Unplaced"/>
</dbReference>
<dbReference type="AlphaFoldDB" id="A0A7N0VMC3"/>
<dbReference type="Gene3D" id="2.60.40.10">
    <property type="entry name" value="Immunoglobulins"/>
    <property type="match status" value="1"/>
</dbReference>
<dbReference type="OMA" id="LTKADPW"/>
<feature type="domain" description="Glyoxal oxidase N-terminal" evidence="2">
    <location>
        <begin position="56"/>
        <end position="450"/>
    </location>
</feature>